<evidence type="ECO:0000313" key="2">
    <source>
        <dbReference type="Proteomes" id="UP000624709"/>
    </source>
</evidence>
<dbReference type="RefSeq" id="WP_203823777.1">
    <property type="nucleotide sequence ID" value="NZ_BAAATY010000001.1"/>
</dbReference>
<protein>
    <submittedName>
        <fullName evidence="1">Uncharacterized protein</fullName>
    </submittedName>
</protein>
<proteinExistence type="predicted"/>
<dbReference type="Proteomes" id="UP000624709">
    <property type="component" value="Unassembled WGS sequence"/>
</dbReference>
<organism evidence="1 2">
    <name type="scientific">Actinoplanes palleronii</name>
    <dbReference type="NCBI Taxonomy" id="113570"/>
    <lineage>
        <taxon>Bacteria</taxon>
        <taxon>Bacillati</taxon>
        <taxon>Actinomycetota</taxon>
        <taxon>Actinomycetes</taxon>
        <taxon>Micromonosporales</taxon>
        <taxon>Micromonosporaceae</taxon>
        <taxon>Actinoplanes</taxon>
    </lineage>
</organism>
<keyword evidence="2" id="KW-1185">Reference proteome</keyword>
<sequence length="251" mass="27540">MSDRNASVVARAEVNLARLRQARELEKDQETYSRVRKIVQRAVEARAALEAAHTACHNLSSYSVRPGIIAGNLFTDSKKARTDLRQAATNSLRGAGVGRVDRLVAPAVHDALKTAENLAKQRLVDLNKAVDAWRNNQQPVGIKAEIIDLPNFPGSARIRLQRCAAALTRPVAGLPADQLLGKIEELLTAISDWQALKNDYDAALEREGPEIRAFLSRAGSADGASWSLVTPLVRRWLDNAEDVDVVRIRLT</sequence>
<comment type="caution">
    <text evidence="1">The sequence shown here is derived from an EMBL/GenBank/DDBJ whole genome shotgun (WGS) entry which is preliminary data.</text>
</comment>
<reference evidence="1 2" key="1">
    <citation type="submission" date="2021-01" db="EMBL/GenBank/DDBJ databases">
        <title>Whole genome shotgun sequence of Actinoplanes palleronii NBRC 14916.</title>
        <authorList>
            <person name="Komaki H."/>
            <person name="Tamura T."/>
        </authorList>
    </citation>
    <scope>NUCLEOTIDE SEQUENCE [LARGE SCALE GENOMIC DNA]</scope>
    <source>
        <strain evidence="1 2">NBRC 14916</strain>
    </source>
</reference>
<gene>
    <name evidence="1" type="ORF">Apa02nite_006540</name>
</gene>
<dbReference type="EMBL" id="BOMS01000011">
    <property type="protein sequence ID" value="GIE64546.1"/>
    <property type="molecule type" value="Genomic_DNA"/>
</dbReference>
<name>A0ABQ4B1U0_9ACTN</name>
<evidence type="ECO:0000313" key="1">
    <source>
        <dbReference type="EMBL" id="GIE64546.1"/>
    </source>
</evidence>
<accession>A0ABQ4B1U0</accession>